<dbReference type="EMBL" id="JBHFLD010000025">
    <property type="protein sequence ID" value="MFB2716970.1"/>
    <property type="molecule type" value="Genomic_DNA"/>
</dbReference>
<dbReference type="RefSeq" id="WP_106693297.1">
    <property type="nucleotide sequence ID" value="NZ_JBHFLD010000025.1"/>
</dbReference>
<dbReference type="Proteomes" id="UP001576762">
    <property type="component" value="Unassembled WGS sequence"/>
</dbReference>
<evidence type="ECO:0000313" key="2">
    <source>
        <dbReference type="Proteomes" id="UP001576762"/>
    </source>
</evidence>
<keyword evidence="2" id="KW-1185">Reference proteome</keyword>
<dbReference type="Pfam" id="PF07507">
    <property type="entry name" value="WavE"/>
    <property type="match status" value="1"/>
</dbReference>
<protein>
    <submittedName>
        <fullName evidence="1">WavE lipopolysaccharide synthesis family protein</fullName>
    </submittedName>
</protein>
<organism evidence="1 2">
    <name type="scientific">Marinobacter shengliensis</name>
    <dbReference type="NCBI Taxonomy" id="1389223"/>
    <lineage>
        <taxon>Bacteria</taxon>
        <taxon>Pseudomonadati</taxon>
        <taxon>Pseudomonadota</taxon>
        <taxon>Gammaproteobacteria</taxon>
        <taxon>Pseudomonadales</taxon>
        <taxon>Marinobacteraceae</taxon>
        <taxon>Marinobacter</taxon>
    </lineage>
</organism>
<evidence type="ECO:0000313" key="1">
    <source>
        <dbReference type="EMBL" id="MFB2716970.1"/>
    </source>
</evidence>
<dbReference type="InterPro" id="IPR011122">
    <property type="entry name" value="WavE"/>
</dbReference>
<reference evidence="1 2" key="1">
    <citation type="submission" date="2024-09" db="EMBL/GenBank/DDBJ databases">
        <title>Draft genome sequences of 6 high pH adapted Marinobacter shengliensis sp. isolated from Mariana forearc serpentinite mud volcanoes.</title>
        <authorList>
            <person name="Elkassas S."/>
            <person name="Serres M."/>
            <person name="Michael N."/>
            <person name="Amina P."/>
            <person name="Teodora Z."/>
            <person name="Julie H."/>
        </authorList>
    </citation>
    <scope>NUCLEOTIDE SEQUENCE [LARGE SCALE GENOMIC DNA]</scope>
    <source>
        <strain evidence="1 2">EB4</strain>
    </source>
</reference>
<name>A0ABV4W9U6_9GAMM</name>
<gene>
    <name evidence="1" type="ORF">ACE05E_15925</name>
</gene>
<proteinExistence type="predicted"/>
<comment type="caution">
    <text evidence="1">The sequence shown here is derived from an EMBL/GenBank/DDBJ whole genome shotgun (WGS) entry which is preliminary data.</text>
</comment>
<sequence>MINHKDITVVVQGPVQTFQDRAQEPGITKKCLESVRSQLPGSRIILSTWPSQDLSGLDYDELVISEDPGPNVRFLKSDGNPQYFNNNRQIVSTREGLKKVSTRYAIKLRSDNFLTGNSFIELQQKYPNRSKSHCFLNERVVVANVFTRQYAKGFRVPFHLSDFFYFGLTEDLLALWDLELFPDAMDSETDRENVLFDGFATDCTQAFWVRALQKFDSSIYINGLLDNSPENLEISEQCFANNLVIASPADLGLGLCQKFLGTARISRTKGQCAQWQHWEWQEIYRRYCDPDFPKAPASVKANLFLKRLVHVHPVKLETIVKLYKNRRSSESGGIK</sequence>
<accession>A0ABV4W9U6</accession>